<dbReference type="InterPro" id="IPR029297">
    <property type="entry name" value="SPATA32"/>
</dbReference>
<feature type="region of interest" description="Disordered" evidence="3">
    <location>
        <begin position="579"/>
        <end position="598"/>
    </location>
</feature>
<dbReference type="InterPro" id="IPR011992">
    <property type="entry name" value="EF-hand-dom_pair"/>
</dbReference>
<name>A0A8J6DDU4_GALPY</name>
<dbReference type="GO" id="GO:0048471">
    <property type="term" value="C:perinuclear region of cytoplasm"/>
    <property type="evidence" value="ECO:0007669"/>
    <property type="project" value="TreeGrafter"/>
</dbReference>
<feature type="compositionally biased region" description="Polar residues" evidence="3">
    <location>
        <begin position="214"/>
        <end position="227"/>
    </location>
</feature>
<feature type="compositionally biased region" description="Polar residues" evidence="3">
    <location>
        <begin position="196"/>
        <end position="205"/>
    </location>
</feature>
<proteinExistence type="predicted"/>
<dbReference type="PANTHER" id="PTHR37338">
    <property type="entry name" value="SPERMATOGENESIS-ASSOCIATED PROTEIN 32"/>
    <property type="match status" value="1"/>
</dbReference>
<dbReference type="PANTHER" id="PTHR37338:SF1">
    <property type="entry name" value="SPERMATOGENESIS-ASSOCIATED PROTEIN 32"/>
    <property type="match status" value="1"/>
</dbReference>
<feature type="domain" description="EF-hand" evidence="4">
    <location>
        <begin position="477"/>
        <end position="520"/>
    </location>
</feature>
<protein>
    <submittedName>
        <fullName evidence="5">Spermatogenesis-associated protein 32</fullName>
    </submittedName>
</protein>
<feature type="region of interest" description="Disordered" evidence="3">
    <location>
        <begin position="360"/>
        <end position="396"/>
    </location>
</feature>
<evidence type="ECO:0000313" key="5">
    <source>
        <dbReference type="EMBL" id="KAG8505029.1"/>
    </source>
</evidence>
<dbReference type="GO" id="GO:0007283">
    <property type="term" value="P:spermatogenesis"/>
    <property type="evidence" value="ECO:0007669"/>
    <property type="project" value="InterPro"/>
</dbReference>
<keyword evidence="1" id="KW-0479">Metal-binding</keyword>
<dbReference type="Proteomes" id="UP000700334">
    <property type="component" value="Unassembled WGS sequence"/>
</dbReference>
<dbReference type="SUPFAM" id="SSF47473">
    <property type="entry name" value="EF-hand"/>
    <property type="match status" value="1"/>
</dbReference>
<keyword evidence="2" id="KW-0106">Calcium</keyword>
<organism evidence="5 6">
    <name type="scientific">Galemys pyrenaicus</name>
    <name type="common">Iberian desman</name>
    <name type="synonym">Pyrenean desman</name>
    <dbReference type="NCBI Taxonomy" id="202257"/>
    <lineage>
        <taxon>Eukaryota</taxon>
        <taxon>Metazoa</taxon>
        <taxon>Chordata</taxon>
        <taxon>Craniata</taxon>
        <taxon>Vertebrata</taxon>
        <taxon>Euteleostomi</taxon>
        <taxon>Mammalia</taxon>
        <taxon>Eutheria</taxon>
        <taxon>Laurasiatheria</taxon>
        <taxon>Eulipotyphla</taxon>
        <taxon>Talpidae</taxon>
        <taxon>Galemys</taxon>
    </lineage>
</organism>
<dbReference type="OrthoDB" id="26525at2759"/>
<keyword evidence="6" id="KW-1185">Reference proteome</keyword>
<dbReference type="AlphaFoldDB" id="A0A8J6DDU4"/>
<sequence>MINHQIRVASAQIQPWGENSGLELGMENPSCDGVKSLEEREGILGCNINQQLSQEEDEMELETELLELDRPSKTCLDLDPELEMKTTPRPQPQLQAKLDVESSLRSYQEVPEPQADRTESLHASLEELRQQDINPWNMRSNSIYLRPAEEVRVPSNHHSIRVQTSKHLFWADKLIQTSQESLERAISMHFDEKSISETSSDSNQAWVPEDTVSSKEQLQTQSSQSVVPATKPEQPLSHTPPPELSPAIDLAELVNLATSLAMASSNKPAMEPATEPTTVPAMEPPTEPPTEPVVDGAAQPAADQTEQEKFTQALVEKPLEDRMPQRAWMQESKNILYPYFDFKKPGVMRATFEGKVKFLHPPDMFPPSQETKPEPPQKPQTLLTRDPAEEQANRTRARGLQQCTALIQRGPAAAMATKAAQTFQRARASKSLEVQSGAGTKSQSSADENLLPLTTRQLAAFQDVFKLLSSGPTSTVDMKAALQNVGVQLSPQKMCEELWLADSDGDGIVSFRDFLGVLTDSLHLALCLVQVRTGRDSDPQALQTLFLEMVFKLMSQGFVPSKSGQELLLQETADSAAEHRLEGPGLRPQPHCGHSQGPCLLLPGHSPQRPLQSRAGPCSPYSQIPILAEKTWPERRTRNRAPRPEVRFPKSYQPSLGGPAPAVASPR</sequence>
<dbReference type="GO" id="GO:0003779">
    <property type="term" value="F:actin binding"/>
    <property type="evidence" value="ECO:0007669"/>
    <property type="project" value="TreeGrafter"/>
</dbReference>
<feature type="compositionally biased region" description="Pro residues" evidence="3">
    <location>
        <begin position="282"/>
        <end position="291"/>
    </location>
</feature>
<accession>A0A8J6DDU4</accession>
<dbReference type="Pfam" id="PF15310">
    <property type="entry name" value="VAD1-2"/>
    <property type="match status" value="1"/>
</dbReference>
<feature type="compositionally biased region" description="Low complexity" evidence="3">
    <location>
        <begin position="268"/>
        <end position="281"/>
    </location>
</feature>
<evidence type="ECO:0000256" key="3">
    <source>
        <dbReference type="SAM" id="MobiDB-lite"/>
    </source>
</evidence>
<evidence type="ECO:0000256" key="2">
    <source>
        <dbReference type="ARBA" id="ARBA00022837"/>
    </source>
</evidence>
<dbReference type="InterPro" id="IPR002048">
    <property type="entry name" value="EF_hand_dom"/>
</dbReference>
<evidence type="ECO:0000313" key="6">
    <source>
        <dbReference type="Proteomes" id="UP000700334"/>
    </source>
</evidence>
<feature type="region of interest" description="Disordered" evidence="3">
    <location>
        <begin position="265"/>
        <end position="309"/>
    </location>
</feature>
<feature type="region of interest" description="Disordered" evidence="3">
    <location>
        <begin position="626"/>
        <end position="667"/>
    </location>
</feature>
<evidence type="ECO:0000256" key="1">
    <source>
        <dbReference type="ARBA" id="ARBA00022723"/>
    </source>
</evidence>
<dbReference type="InterPro" id="IPR018247">
    <property type="entry name" value="EF_Hand_1_Ca_BS"/>
</dbReference>
<dbReference type="Gene3D" id="1.10.238.10">
    <property type="entry name" value="EF-hand"/>
    <property type="match status" value="1"/>
</dbReference>
<reference evidence="5" key="1">
    <citation type="journal article" date="2021" name="Evol. Appl.">
        <title>The genome of the Pyrenean desman and the effects of bottlenecks and inbreeding on the genomic landscape of an endangered species.</title>
        <authorList>
            <person name="Escoda L."/>
            <person name="Castresana J."/>
        </authorList>
    </citation>
    <scope>NUCLEOTIDE SEQUENCE</scope>
    <source>
        <strain evidence="5">IBE-C5619</strain>
    </source>
</reference>
<comment type="caution">
    <text evidence="5">The sequence shown here is derived from an EMBL/GenBank/DDBJ whole genome shotgun (WGS) entry which is preliminary data.</text>
</comment>
<dbReference type="GO" id="GO:0005509">
    <property type="term" value="F:calcium ion binding"/>
    <property type="evidence" value="ECO:0007669"/>
    <property type="project" value="InterPro"/>
</dbReference>
<feature type="region of interest" description="Disordered" evidence="3">
    <location>
        <begin position="193"/>
        <end position="245"/>
    </location>
</feature>
<dbReference type="PROSITE" id="PS00018">
    <property type="entry name" value="EF_HAND_1"/>
    <property type="match status" value="1"/>
</dbReference>
<evidence type="ECO:0000259" key="4">
    <source>
        <dbReference type="Pfam" id="PF13833"/>
    </source>
</evidence>
<dbReference type="EMBL" id="JAGFMF010012271">
    <property type="protein sequence ID" value="KAG8505029.1"/>
    <property type="molecule type" value="Genomic_DNA"/>
</dbReference>
<dbReference type="Pfam" id="PF13833">
    <property type="entry name" value="EF-hand_8"/>
    <property type="match status" value="1"/>
</dbReference>
<feature type="compositionally biased region" description="Basic and acidic residues" evidence="3">
    <location>
        <begin position="631"/>
        <end position="648"/>
    </location>
</feature>
<gene>
    <name evidence="5" type="ORF">J0S82_005474</name>
</gene>